<keyword evidence="5" id="KW-1133">Transmembrane helix</keyword>
<feature type="domain" description="Filamentous haemagglutinin FhaB/tRNA nuclease CdiA-like TPS" evidence="6">
    <location>
        <begin position="68"/>
        <end position="180"/>
    </location>
</feature>
<dbReference type="SMART" id="SM00710">
    <property type="entry name" value="PbH1"/>
    <property type="match status" value="13"/>
</dbReference>
<feature type="region of interest" description="Disordered" evidence="4">
    <location>
        <begin position="1787"/>
        <end position="1815"/>
    </location>
</feature>
<organism evidence="7 8">
    <name type="scientific">Yersinia alsatica</name>
    <dbReference type="NCBI Taxonomy" id="2890317"/>
    <lineage>
        <taxon>Bacteria</taxon>
        <taxon>Pseudomonadati</taxon>
        <taxon>Pseudomonadota</taxon>
        <taxon>Gammaproteobacteria</taxon>
        <taxon>Enterobacterales</taxon>
        <taxon>Yersiniaceae</taxon>
        <taxon>Yersinia</taxon>
    </lineage>
</organism>
<dbReference type="Proteomes" id="UP001057860">
    <property type="component" value="Chromosome"/>
</dbReference>
<dbReference type="InterPro" id="IPR008638">
    <property type="entry name" value="FhaB/CdiA-like_TPS"/>
</dbReference>
<gene>
    <name evidence="7" type="ORF">N0H69_20180</name>
</gene>
<reference evidence="7" key="1">
    <citation type="submission" date="2022-08" db="EMBL/GenBank/DDBJ databases">
        <authorList>
            <person name="Bogun A."/>
            <person name="Kislichkina A."/>
            <person name="Solomentsev V."/>
            <person name="Skryabin Y."/>
            <person name="Sizova A."/>
            <person name="Platonov M."/>
            <person name="Dentovskaya S."/>
        </authorList>
    </citation>
    <scope>NUCLEOTIDE SEQUENCE</scope>
    <source>
        <strain evidence="7">SCPM-O-B-7604</strain>
    </source>
</reference>
<dbReference type="Pfam" id="PF05860">
    <property type="entry name" value="TPS"/>
    <property type="match status" value="1"/>
</dbReference>
<dbReference type="InterPro" id="IPR050909">
    <property type="entry name" value="Bact_Autotransporter_VF"/>
</dbReference>
<dbReference type="GeneID" id="75142369"/>
<keyword evidence="2" id="KW-0964">Secreted</keyword>
<dbReference type="InterPro" id="IPR006626">
    <property type="entry name" value="PbH1"/>
</dbReference>
<evidence type="ECO:0000256" key="1">
    <source>
        <dbReference type="ARBA" id="ARBA00004613"/>
    </source>
</evidence>
<dbReference type="PANTHER" id="PTHR12338">
    <property type="entry name" value="AUTOTRANSPORTER"/>
    <property type="match status" value="1"/>
</dbReference>
<proteinExistence type="predicted"/>
<keyword evidence="8" id="KW-1185">Reference proteome</keyword>
<dbReference type="InterPro" id="IPR012334">
    <property type="entry name" value="Pectin_lyas_fold"/>
</dbReference>
<dbReference type="Gene3D" id="2.160.20.10">
    <property type="entry name" value="Single-stranded right-handed beta-helix, Pectin lyase-like"/>
    <property type="match status" value="1"/>
</dbReference>
<keyword evidence="5" id="KW-0812">Transmembrane</keyword>
<evidence type="ECO:0000256" key="5">
    <source>
        <dbReference type="SAM" id="Phobius"/>
    </source>
</evidence>
<evidence type="ECO:0000313" key="7">
    <source>
        <dbReference type="EMBL" id="UWM44928.1"/>
    </source>
</evidence>
<dbReference type="RefSeq" id="WP_050152429.1">
    <property type="nucleotide sequence ID" value="NZ_CP104006.1"/>
</dbReference>
<name>A0ABY5UST6_9GAMM</name>
<evidence type="ECO:0000256" key="2">
    <source>
        <dbReference type="ARBA" id="ARBA00022525"/>
    </source>
</evidence>
<feature type="transmembrane region" description="Helical" evidence="5">
    <location>
        <begin position="46"/>
        <end position="67"/>
    </location>
</feature>
<evidence type="ECO:0000256" key="4">
    <source>
        <dbReference type="SAM" id="MobiDB-lite"/>
    </source>
</evidence>
<dbReference type="Pfam" id="PF13018">
    <property type="entry name" value="ESPR"/>
    <property type="match status" value="1"/>
</dbReference>
<keyword evidence="3" id="KW-0732">Signal</keyword>
<keyword evidence="5" id="KW-0472">Membrane</keyword>
<accession>A0ABY5UST6</accession>
<dbReference type="PANTHER" id="PTHR12338:SF8">
    <property type="entry name" value="HEME_HEMOPEXIN-BINDING PROTEIN"/>
    <property type="match status" value="1"/>
</dbReference>
<comment type="subcellular location">
    <subcellularLocation>
        <location evidence="1">Secreted</location>
    </subcellularLocation>
</comment>
<dbReference type="SMART" id="SM00912">
    <property type="entry name" value="Haemagg_act"/>
    <property type="match status" value="1"/>
</dbReference>
<dbReference type="InterPro" id="IPR024973">
    <property type="entry name" value="ESPR"/>
</dbReference>
<sequence length="1894" mass="193209">MNSKLYKLVFCHRLGCLIAVGEFTRAYGKSCSTTGRKIIKGNPARVLNCLAIMTGLALGTLPLLVLAHPSLPVNGKIVIGQGALDINNTTLTVTQQSDKLAINWRSFDIAQGSSVIYNQPGAQSIALNRVLGRNASEIYGSLKANGQIFLLNPNGVLFGRGAEVNVGGLVATTKSMSDQDFFNGRYTLTSPKQEGRVINQANLRAAPGGYIALVGQQVNNQNSGAINAPKGRVILAGGQRVTLNLDHGQLLGVQVRGEQVAALIQNGGLIQADGGVIQLTVRGKDMLMNTVIDNTGILQANGLSEKNGVIQLDGGDDGVIRQQGVVNVAHPQGRGGDVTLQGKNIHLVAGSKIDARGADSGGQILVGGGWQGKNKQIRNAHSVVMDKGAEIDASATGKGHGGSVVLWSENYTGFYGDIKTRGGPESGSGGKVETSSKRNLQAFGQVDATAIGGDPGVWLLDPAEVNIVGSGDGRDSMLQTGDIPAGYVTNAQIFIPTANIAQILNSSINSQLDSGTNVTITTSNSSLLSCRWCNITLQADINKTAGADATLTLHADGNIVANNNITANAGKLNLNLLSGNLTVDSVITLNNSEVLLNGGGLVARHANENNTARISIIGGRYNVGNLTLEGNTGVASLVGVNISNAANITVAGETRISGESSNSNGQGWRSIEISGNSTLVGKGNITFTLISNSKTAWMGSFSNTIITSDNNILFQANGTASGGLAFNSSKLTSSSGNVAINLNGTIITASSQGINFNNGSLVSGQHVNVESHITGADSFLLANSRIVATAGDINANSTTTNKGMWISGNSRLNASGNVVLQGVTTGALAGADGIKISGNSTDYANITAGGNISMNGRHLGKEAGMSIIVDYAKIESLNGDYNLNITGTKTSNITNSNISANNIILDGNITASDALILTNVFLAAKSGNISANLSSVYKSLWFKGSSGMTASQNIILHGNSTKSTTASTSGGIDAIKMSGISGDNRINIMAGNNIFITANNNATAAGTNINIENVDIKANNGSFNTNTSGLKSTWFTNTNITANDIEMTSDPAGLGGVVLSGANVTSTVGDVNINTIATNKGIWIKANSSLNSNRDITLNGEVNSAGEGVVIQGVSNSSRNVITAKRNITLKGNNSNASAQNPSINLSNVNLESETGDIAINGTGLGNVNFTNVELNATAGNMAVYAETAAALTSAASSALSLGGNNTIKAQKGMVVGKALNTTQGAGIGFRENNILSVEGNIAFQGETEGTGVTRKGIDFYGANTLNIAKGSQLSLVGENKGAQDTVGGNGITHSGPVNLAINNNGSLIMEGRSTSGSGINFPSGNNTVILNGEGDTLIKGNSTTGSGVAISGVVNNSTGPVTIEGISSDGSGVHLFSAEHQINKISITGNSTHAEGLRISGNATITDTKLNGSSINGSGVKIDSLPSSNVATRTVLDNATLSGISTNGKGVEITSEVKGIHHSTVNGTINGTGYALDIAENVNVTGTSETDLLTLKGAATTGTGTGIKLNGNNDLSNTSLNGSAVDGIALDIGGPLTNSGYTALNGTASGIGTGVYINGALNNYVVNGTSASGIGVNINGSLIDSRINGTSASGNGVKVDGDTVLNNTALVGNSTDGKGVEIAGNLTGNQTSQVRGDSVNGIAVMINNDVSLIGGGAGDPLAISGNASGDKGTGIQLEGNNTLDNTSLAGNTTDGYGVEITGPVTNKGNSTITGNASNNGYGVHVDGPVTGGVINGTSGNNHGVFLDDDAELTELAVIGAGKAPVHITSPELIRENVTINGKLVDKNTPLNLRGRDDENPNTTKTRPDPISGGKITIVPPPSREPESLLIKREQILSSLEEYPLTPSIVAESEKAMTANISISLCIPQDVSPELQPCDEHLLGRWVPATQTEQ</sequence>
<evidence type="ECO:0000256" key="3">
    <source>
        <dbReference type="ARBA" id="ARBA00022729"/>
    </source>
</evidence>
<dbReference type="SUPFAM" id="SSF51126">
    <property type="entry name" value="Pectin lyase-like"/>
    <property type="match status" value="1"/>
</dbReference>
<evidence type="ECO:0000313" key="8">
    <source>
        <dbReference type="Proteomes" id="UP001057860"/>
    </source>
</evidence>
<protein>
    <submittedName>
        <fullName evidence="7">Filamentous hemagglutinin N-terminal domain-containing protein</fullName>
    </submittedName>
</protein>
<dbReference type="EMBL" id="CP104006">
    <property type="protein sequence ID" value="UWM44928.1"/>
    <property type="molecule type" value="Genomic_DNA"/>
</dbReference>
<evidence type="ECO:0000259" key="6">
    <source>
        <dbReference type="SMART" id="SM00912"/>
    </source>
</evidence>
<dbReference type="NCBIfam" id="TIGR01901">
    <property type="entry name" value="adhes_NPXG"/>
    <property type="match status" value="1"/>
</dbReference>
<dbReference type="InterPro" id="IPR011050">
    <property type="entry name" value="Pectin_lyase_fold/virulence"/>
</dbReference>